<dbReference type="InterPro" id="IPR051158">
    <property type="entry name" value="Metallophosphoesterase_sf"/>
</dbReference>
<evidence type="ECO:0000259" key="2">
    <source>
        <dbReference type="Pfam" id="PF00149"/>
    </source>
</evidence>
<gene>
    <name evidence="3" type="primary">TMPPE</name>
</gene>
<dbReference type="CDD" id="cd07385">
    <property type="entry name" value="MPP_YkuE_C"/>
    <property type="match status" value="1"/>
</dbReference>
<organism evidence="3 4">
    <name type="scientific">Podarcis muralis</name>
    <name type="common">Wall lizard</name>
    <name type="synonym">Lacerta muralis</name>
    <dbReference type="NCBI Taxonomy" id="64176"/>
    <lineage>
        <taxon>Eukaryota</taxon>
        <taxon>Metazoa</taxon>
        <taxon>Chordata</taxon>
        <taxon>Craniata</taxon>
        <taxon>Vertebrata</taxon>
        <taxon>Euteleostomi</taxon>
        <taxon>Lepidosauria</taxon>
        <taxon>Squamata</taxon>
        <taxon>Bifurcata</taxon>
        <taxon>Unidentata</taxon>
        <taxon>Episquamata</taxon>
        <taxon>Laterata</taxon>
        <taxon>Lacertibaenia</taxon>
        <taxon>Lacertidae</taxon>
        <taxon>Podarcis</taxon>
    </lineage>
</organism>
<dbReference type="InterPro" id="IPR029052">
    <property type="entry name" value="Metallo-depent_PP-like"/>
</dbReference>
<keyword evidence="1" id="KW-1133">Transmembrane helix</keyword>
<dbReference type="Pfam" id="PF00149">
    <property type="entry name" value="Metallophos"/>
    <property type="match status" value="1"/>
</dbReference>
<dbReference type="PANTHER" id="PTHR31302:SF0">
    <property type="entry name" value="TRANSMEMBRANE PROTEIN WITH METALLOPHOSPHOESTERASE DOMAIN"/>
    <property type="match status" value="1"/>
</dbReference>
<keyword evidence="1" id="KW-0812">Transmembrane</keyword>
<accession>A0A670JWW4</accession>
<dbReference type="SUPFAM" id="SSF56300">
    <property type="entry name" value="Metallo-dependent phosphatases"/>
    <property type="match status" value="1"/>
</dbReference>
<keyword evidence="1" id="KW-0472">Membrane</keyword>
<feature type="transmembrane region" description="Helical" evidence="1">
    <location>
        <begin position="159"/>
        <end position="181"/>
    </location>
</feature>
<feature type="domain" description="Calcineurin-like phosphoesterase" evidence="2">
    <location>
        <begin position="206"/>
        <end position="382"/>
    </location>
</feature>
<dbReference type="PANTHER" id="PTHR31302">
    <property type="entry name" value="TRANSMEMBRANE PROTEIN WITH METALLOPHOSPHOESTERASE DOMAIN-RELATED"/>
    <property type="match status" value="1"/>
</dbReference>
<evidence type="ECO:0000313" key="3">
    <source>
        <dbReference type="Ensembl" id="ENSPMRP00000029783.1"/>
    </source>
</evidence>
<dbReference type="OMA" id="DTHYGPI"/>
<proteinExistence type="predicted"/>
<dbReference type="Gene3D" id="3.60.21.10">
    <property type="match status" value="1"/>
</dbReference>
<dbReference type="AlphaFoldDB" id="A0A670JWW4"/>
<dbReference type="GO" id="GO:0016787">
    <property type="term" value="F:hydrolase activity"/>
    <property type="evidence" value="ECO:0007669"/>
    <property type="project" value="InterPro"/>
</dbReference>
<feature type="transmembrane region" description="Helical" evidence="1">
    <location>
        <begin position="113"/>
        <end position="138"/>
    </location>
</feature>
<name>A0A670JWW4_PODMU</name>
<dbReference type="Proteomes" id="UP000472272">
    <property type="component" value="Chromosome 12"/>
</dbReference>
<reference evidence="3 4" key="1">
    <citation type="journal article" date="2019" name="Proc. Natl. Acad. Sci. U.S.A.">
        <title>Regulatory changes in pterin and carotenoid genes underlie balanced color polymorphisms in the wall lizard.</title>
        <authorList>
            <person name="Andrade P."/>
            <person name="Pinho C."/>
            <person name="Perez I de Lanuza G."/>
            <person name="Afonso S."/>
            <person name="Brejcha J."/>
            <person name="Rubin C.J."/>
            <person name="Wallerman O."/>
            <person name="Pereira P."/>
            <person name="Sabatino S.J."/>
            <person name="Bellati A."/>
            <person name="Pellitteri-Rosa D."/>
            <person name="Bosakova Z."/>
            <person name="Bunikis I."/>
            <person name="Carretero M.A."/>
            <person name="Feiner N."/>
            <person name="Marsik P."/>
            <person name="Pauperio F."/>
            <person name="Salvi D."/>
            <person name="Soler L."/>
            <person name="While G.M."/>
            <person name="Uller T."/>
            <person name="Font E."/>
            <person name="Andersson L."/>
            <person name="Carneiro M."/>
        </authorList>
    </citation>
    <scope>NUCLEOTIDE SEQUENCE</scope>
</reference>
<protein>
    <submittedName>
        <fullName evidence="3">Transmembrane protein with metallophosphoesterase domain</fullName>
    </submittedName>
</protein>
<dbReference type="Ensembl" id="ENSPMRT00000031587.1">
    <property type="protein sequence ID" value="ENSPMRP00000029783.1"/>
    <property type="gene ID" value="ENSPMRG00000019263.1"/>
</dbReference>
<keyword evidence="4" id="KW-1185">Reference proteome</keyword>
<evidence type="ECO:0000313" key="4">
    <source>
        <dbReference type="Proteomes" id="UP000472272"/>
    </source>
</evidence>
<feature type="transmembrane region" description="Helical" evidence="1">
    <location>
        <begin position="48"/>
        <end position="72"/>
    </location>
</feature>
<sequence>MMIFKQLSLKTKAAAVAGIVFFSMIASRTLLADRIEEKRLRWLVRLQMLLFANALMFIGSLHIWRSLVTVFYRSPTPMLSCFTLWKTAVLMFLILAHSSFFTVLLLVAEEPYLFSLAAHTCLGGYILLIFCLFVLGSLEQVYNLLLQRQAKVGSASKNAKLAIKPALAVVLTVVLTVLGLLNASQPPAVKSVVIPLHKLPLSMDQLKVVLLSDIHLGPTIGKTKLEMVVKMVRTLKPDITVIVGDLTDSDVEGLGHAVKPLGMLNSPLGTYFVTGNHEYYTSDVNSWFEVLKSLNIRPLHNENIKIMSPKGRSADWFCLAGVDDIEATAMHYPGHGMDLNKALGDCGTDHAIVLLAHQPLAAKWALQARPDINLILSGHTHGGQIFPLNIAAYFLNPFFVGLYKVGQNTFVYVSPGTFYYGMPMRLGSRAEITEIILRSQSSA</sequence>
<feature type="transmembrane region" description="Helical" evidence="1">
    <location>
        <begin position="84"/>
        <end position="107"/>
    </location>
</feature>
<evidence type="ECO:0000256" key="1">
    <source>
        <dbReference type="SAM" id="Phobius"/>
    </source>
</evidence>
<reference evidence="3" key="2">
    <citation type="submission" date="2025-08" db="UniProtKB">
        <authorList>
            <consortium name="Ensembl"/>
        </authorList>
    </citation>
    <scope>IDENTIFICATION</scope>
</reference>
<dbReference type="InterPro" id="IPR004843">
    <property type="entry name" value="Calcineurin-like_PHP"/>
</dbReference>
<reference evidence="3" key="3">
    <citation type="submission" date="2025-09" db="UniProtKB">
        <authorList>
            <consortium name="Ensembl"/>
        </authorList>
    </citation>
    <scope>IDENTIFICATION</scope>
</reference>
<dbReference type="GeneTree" id="ENSGT00390000010260"/>